<organism evidence="2 3">
    <name type="scientific">Exophiala aquamarina CBS 119918</name>
    <dbReference type="NCBI Taxonomy" id="1182545"/>
    <lineage>
        <taxon>Eukaryota</taxon>
        <taxon>Fungi</taxon>
        <taxon>Dikarya</taxon>
        <taxon>Ascomycota</taxon>
        <taxon>Pezizomycotina</taxon>
        <taxon>Eurotiomycetes</taxon>
        <taxon>Chaetothyriomycetidae</taxon>
        <taxon>Chaetothyriales</taxon>
        <taxon>Herpotrichiellaceae</taxon>
        <taxon>Exophiala</taxon>
    </lineage>
</organism>
<name>A0A072P092_9EURO</name>
<dbReference type="GeneID" id="25285603"/>
<dbReference type="EMBL" id="AMGV01000014">
    <property type="protein sequence ID" value="KEF53251.1"/>
    <property type="molecule type" value="Genomic_DNA"/>
</dbReference>
<protein>
    <submittedName>
        <fullName evidence="2">Uncharacterized protein</fullName>
    </submittedName>
</protein>
<keyword evidence="3" id="KW-1185">Reference proteome</keyword>
<proteinExistence type="predicted"/>
<dbReference type="RefSeq" id="XP_013255841.1">
    <property type="nucleotide sequence ID" value="XM_013400387.1"/>
</dbReference>
<feature type="region of interest" description="Disordered" evidence="1">
    <location>
        <begin position="448"/>
        <end position="492"/>
    </location>
</feature>
<dbReference type="OrthoDB" id="10006572at2759"/>
<feature type="compositionally biased region" description="Basic and acidic residues" evidence="1">
    <location>
        <begin position="469"/>
        <end position="483"/>
    </location>
</feature>
<dbReference type="VEuPathDB" id="FungiDB:A1O9_10699"/>
<evidence type="ECO:0000256" key="1">
    <source>
        <dbReference type="SAM" id="MobiDB-lite"/>
    </source>
</evidence>
<comment type="caution">
    <text evidence="2">The sequence shown here is derived from an EMBL/GenBank/DDBJ whole genome shotgun (WGS) entry which is preliminary data.</text>
</comment>
<feature type="compositionally biased region" description="Polar residues" evidence="1">
    <location>
        <begin position="542"/>
        <end position="551"/>
    </location>
</feature>
<evidence type="ECO:0000313" key="2">
    <source>
        <dbReference type="EMBL" id="KEF53251.1"/>
    </source>
</evidence>
<reference evidence="2 3" key="1">
    <citation type="submission" date="2013-03" db="EMBL/GenBank/DDBJ databases">
        <title>The Genome Sequence of Exophiala aquamarina CBS 119918.</title>
        <authorList>
            <consortium name="The Broad Institute Genomics Platform"/>
            <person name="Cuomo C."/>
            <person name="de Hoog S."/>
            <person name="Gorbushina A."/>
            <person name="Walker B."/>
            <person name="Young S.K."/>
            <person name="Zeng Q."/>
            <person name="Gargeya S."/>
            <person name="Fitzgerald M."/>
            <person name="Haas B."/>
            <person name="Abouelleil A."/>
            <person name="Allen A.W."/>
            <person name="Alvarado L."/>
            <person name="Arachchi H.M."/>
            <person name="Berlin A.M."/>
            <person name="Chapman S.B."/>
            <person name="Gainer-Dewar J."/>
            <person name="Goldberg J."/>
            <person name="Griggs A."/>
            <person name="Gujja S."/>
            <person name="Hansen M."/>
            <person name="Howarth C."/>
            <person name="Imamovic A."/>
            <person name="Ireland A."/>
            <person name="Larimer J."/>
            <person name="McCowan C."/>
            <person name="Murphy C."/>
            <person name="Pearson M."/>
            <person name="Poon T.W."/>
            <person name="Priest M."/>
            <person name="Roberts A."/>
            <person name="Saif S."/>
            <person name="Shea T."/>
            <person name="Sisk P."/>
            <person name="Sykes S."/>
            <person name="Wortman J."/>
            <person name="Nusbaum C."/>
            <person name="Birren B."/>
        </authorList>
    </citation>
    <scope>NUCLEOTIDE SEQUENCE [LARGE SCALE GENOMIC DNA]</scope>
    <source>
        <strain evidence="2 3">CBS 119918</strain>
    </source>
</reference>
<dbReference type="Proteomes" id="UP000027920">
    <property type="component" value="Unassembled WGS sequence"/>
</dbReference>
<accession>A0A072P092</accession>
<sequence length="717" mass="80695">MVKQQKATKHLARAHLLQRHRSSSNADEAEWDTSHLANLLDVNYLHRMNFEMWVSFPDQPEHALHKYTNLQTATATSMPMPLEELVDWRLSFPHLQNSIEEGSPSARCEIVLLDTNFQLMDNFPPRHSKLGIGLELEFRARDWKSKVSPPDEPKNWYSITYMYQNGEQVQEAIFEKCIISAHGQVRPVFQSRWWASTFTSLTEIKKLAEDSKDPIAIHSADDHVRGFFHSLTIMQEVWACYDGADGNNSGRRMAILLWRFSQAQSGFVGTTTWQKLIAPPHRLATNSPLPPASEMGLPPLALDTMMEGSPIHANFDRNDHFLEEPNLSWDSFIPFKQDGSPEFGQMAATFANSISAGLSFDQLHETSDHNNFGLQDPSGLEIHSQQDHPIEANLFELPRLTKEETNLSRTHYGLLDHLSGSSHSPPISHDRPLARFDRKYHTVLQEQLGTDDSHQENSQHPGNELCLGSEHKSSQKPLIKSEPDDQDCMNMSPSYHEPWAHVDEHDEALYSALLAVSADDAVDNSQPPIIPHSPGQDDGQYVSPQQSQTPHWESPVAFRPPLQTHHSFPSLEYQLGVDDSFALISYPHSLLAHDPGLQSKFPEVEGYLDANSHTIDVCAPTLTRPRSEPDLSAYQSAEPDITLLHHQSVVPRSQTQESSLQAGLPTAVHAFRQFSSHRSDSALQERSGFPGLIAPTFEVESQNDEAYAEVKMADIEV</sequence>
<evidence type="ECO:0000313" key="3">
    <source>
        <dbReference type="Proteomes" id="UP000027920"/>
    </source>
</evidence>
<dbReference type="HOGENOM" id="CLU_013839_0_0_1"/>
<dbReference type="AlphaFoldDB" id="A0A072P092"/>
<dbReference type="STRING" id="1182545.A0A072P092"/>
<gene>
    <name evidence="2" type="ORF">A1O9_10699</name>
</gene>
<feature type="region of interest" description="Disordered" evidence="1">
    <location>
        <begin position="1"/>
        <end position="28"/>
    </location>
</feature>
<feature type="compositionally biased region" description="Basic residues" evidence="1">
    <location>
        <begin position="1"/>
        <end position="22"/>
    </location>
</feature>
<feature type="region of interest" description="Disordered" evidence="1">
    <location>
        <begin position="522"/>
        <end position="552"/>
    </location>
</feature>